<reference evidence="5 6" key="2">
    <citation type="journal article" date="2010" name="Stand. Genomic Sci.">
        <title>Complete genome sequence of Nakamurella multipartita type strain (Y-104).</title>
        <authorList>
            <person name="Tice H."/>
            <person name="Mayilraj S."/>
            <person name="Sims D."/>
            <person name="Lapidus A."/>
            <person name="Nolan M."/>
            <person name="Lucas S."/>
            <person name="Glavina Del Rio T."/>
            <person name="Copeland A."/>
            <person name="Cheng J.F."/>
            <person name="Meincke L."/>
            <person name="Bruce D."/>
            <person name="Goodwin L."/>
            <person name="Pitluck S."/>
            <person name="Ivanova N."/>
            <person name="Mavromatis K."/>
            <person name="Ovchinnikova G."/>
            <person name="Pati A."/>
            <person name="Chen A."/>
            <person name="Palaniappan K."/>
            <person name="Land M."/>
            <person name="Hauser L."/>
            <person name="Chang Y.J."/>
            <person name="Jeffries C.D."/>
            <person name="Detter J.C."/>
            <person name="Brettin T."/>
            <person name="Rohde M."/>
            <person name="Goker M."/>
            <person name="Bristow J."/>
            <person name="Eisen J.A."/>
            <person name="Markowitz V."/>
            <person name="Hugenholtz P."/>
            <person name="Kyrpides N.C."/>
            <person name="Klenk H.P."/>
            <person name="Chen F."/>
        </authorList>
    </citation>
    <scope>NUCLEOTIDE SEQUENCE [LARGE SCALE GENOMIC DNA]</scope>
    <source>
        <strain evidence="6">ATCC 700099 / DSM 44233 / CIP 104796 / JCM 9543 / NBRC 105858 / Y-104</strain>
    </source>
</reference>
<evidence type="ECO:0000256" key="3">
    <source>
        <dbReference type="ARBA" id="ARBA00023052"/>
    </source>
</evidence>
<dbReference type="PANTHER" id="PTHR43257:SF2">
    <property type="entry name" value="PYRUVATE DEHYDROGENASE E1 COMPONENT SUBUNIT BETA"/>
    <property type="match status" value="1"/>
</dbReference>
<dbReference type="FunFam" id="3.40.50.920:FF:000001">
    <property type="entry name" value="Pyruvate dehydrogenase E1 beta subunit"/>
    <property type="match status" value="1"/>
</dbReference>
<dbReference type="GO" id="GO:0016491">
    <property type="term" value="F:oxidoreductase activity"/>
    <property type="evidence" value="ECO:0007669"/>
    <property type="project" value="UniProtKB-KW"/>
</dbReference>
<dbReference type="InterPro" id="IPR033248">
    <property type="entry name" value="Transketolase_C"/>
</dbReference>
<dbReference type="InterPro" id="IPR009014">
    <property type="entry name" value="Transketo_C/PFOR_II"/>
</dbReference>
<reference evidence="6" key="1">
    <citation type="submission" date="2009-09" db="EMBL/GenBank/DDBJ databases">
        <title>The complete genome of Nakamurella multipartita DSM 44233.</title>
        <authorList>
            <consortium name="US DOE Joint Genome Institute (JGI-PGF)"/>
            <person name="Lucas S."/>
            <person name="Copeland A."/>
            <person name="Lapidus A."/>
            <person name="Glavina del Rio T."/>
            <person name="Dalin E."/>
            <person name="Tice H."/>
            <person name="Bruce D."/>
            <person name="Goodwin L."/>
            <person name="Pitluck S."/>
            <person name="Kyrpides N."/>
            <person name="Mavromatis K."/>
            <person name="Ivanova N."/>
            <person name="Ovchinnikova G."/>
            <person name="Sims D."/>
            <person name="Meincke L."/>
            <person name="Brettin T."/>
            <person name="Detter J.C."/>
            <person name="Han C."/>
            <person name="Larimer F."/>
            <person name="Land M."/>
            <person name="Hauser L."/>
            <person name="Markowitz V."/>
            <person name="Cheng J.-F."/>
            <person name="Hugenholtz P."/>
            <person name="Woyke T."/>
            <person name="Wu D."/>
            <person name="Klenk H.-P."/>
            <person name="Eisen J.A."/>
        </authorList>
    </citation>
    <scope>NUCLEOTIDE SEQUENCE [LARGE SCALE GENOMIC DNA]</scope>
    <source>
        <strain evidence="6">ATCC 700099 / DSM 44233 / CIP 104796 / JCM 9543 / NBRC 105858 / Y-104</strain>
    </source>
</reference>
<dbReference type="AlphaFoldDB" id="C8XHU5"/>
<evidence type="ECO:0000313" key="6">
    <source>
        <dbReference type="Proteomes" id="UP000002218"/>
    </source>
</evidence>
<keyword evidence="2" id="KW-0560">Oxidoreductase</keyword>
<protein>
    <submittedName>
        <fullName evidence="5">Transketolase central region</fullName>
    </submittedName>
</protein>
<dbReference type="OrthoDB" id="3457658at2"/>
<dbReference type="eggNOG" id="COG0022">
    <property type="taxonomic scope" value="Bacteria"/>
</dbReference>
<organism evidence="5 6">
    <name type="scientific">Nakamurella multipartita (strain ATCC 700099 / DSM 44233 / CIP 104796 / JCM 9543 / NBRC 105858 / Y-104)</name>
    <name type="common">Microsphaera multipartita</name>
    <dbReference type="NCBI Taxonomy" id="479431"/>
    <lineage>
        <taxon>Bacteria</taxon>
        <taxon>Bacillati</taxon>
        <taxon>Actinomycetota</taxon>
        <taxon>Actinomycetes</taxon>
        <taxon>Nakamurellales</taxon>
        <taxon>Nakamurellaceae</taxon>
        <taxon>Nakamurella</taxon>
    </lineage>
</organism>
<dbReference type="NCBIfam" id="NF006667">
    <property type="entry name" value="PRK09212.1"/>
    <property type="match status" value="1"/>
</dbReference>
<dbReference type="SMART" id="SM00861">
    <property type="entry name" value="Transket_pyr"/>
    <property type="match status" value="1"/>
</dbReference>
<name>C8XHU5_NAKMY</name>
<comment type="cofactor">
    <cofactor evidence="1">
        <name>thiamine diphosphate</name>
        <dbReference type="ChEBI" id="CHEBI:58937"/>
    </cofactor>
</comment>
<dbReference type="STRING" id="479431.Namu_4109"/>
<dbReference type="RefSeq" id="WP_015749223.1">
    <property type="nucleotide sequence ID" value="NC_013235.1"/>
</dbReference>
<dbReference type="Pfam" id="PF02779">
    <property type="entry name" value="Transket_pyr"/>
    <property type="match status" value="1"/>
</dbReference>
<dbReference type="FunFam" id="3.40.50.970:FF:000001">
    <property type="entry name" value="Pyruvate dehydrogenase E1 beta subunit"/>
    <property type="match status" value="1"/>
</dbReference>
<keyword evidence="3" id="KW-0786">Thiamine pyrophosphate</keyword>
<dbReference type="InParanoid" id="C8XHU5"/>
<dbReference type="EMBL" id="CP001737">
    <property type="protein sequence ID" value="ACV80398.1"/>
    <property type="molecule type" value="Genomic_DNA"/>
</dbReference>
<dbReference type="KEGG" id="nml:Namu_4109"/>
<evidence type="ECO:0000256" key="2">
    <source>
        <dbReference type="ARBA" id="ARBA00023002"/>
    </source>
</evidence>
<accession>C8XHU5</accession>
<evidence type="ECO:0000256" key="1">
    <source>
        <dbReference type="ARBA" id="ARBA00001964"/>
    </source>
</evidence>
<sequence length="342" mass="36776">MPTDTLPAILNQDAGPKDNGQATYLEAVALALDHEMQRDPDTFIIGEDVGQFGGAFKVTKGFLDKYGPRRVVDTPIAETGFTGLAAGAALVGLRPIVEFQFADFISCAFDPIINVLARHHWRTGDPMPVTMRAPFGGRLRAGPTHSQSVESYFAHVPGLKIVMPGTPQDAAGLLISSIRDNNPVLYLENKYLYRRLKAAGPLSMDPIPLGVANVVRPGRDITLVTYSAGVHQGLEIADELDKEGISVEVIDVRTLVPLDVETIVNSVKKTSRAVVLHEAAKRMGYGAEIAATIQEEAFWYLDQPVARIGAKNTPTPTSPPLEDAVIPQPAEIAAAIRAVARA</sequence>
<dbReference type="Gene3D" id="3.40.50.970">
    <property type="match status" value="1"/>
</dbReference>
<dbReference type="PANTHER" id="PTHR43257">
    <property type="entry name" value="PYRUVATE DEHYDROGENASE E1 COMPONENT BETA SUBUNIT"/>
    <property type="match status" value="1"/>
</dbReference>
<dbReference type="Proteomes" id="UP000002218">
    <property type="component" value="Chromosome"/>
</dbReference>
<evidence type="ECO:0000259" key="4">
    <source>
        <dbReference type="SMART" id="SM00861"/>
    </source>
</evidence>
<feature type="domain" description="Transketolase-like pyrimidine-binding" evidence="4">
    <location>
        <begin position="22"/>
        <end position="195"/>
    </location>
</feature>
<dbReference type="InterPro" id="IPR029061">
    <property type="entry name" value="THDP-binding"/>
</dbReference>
<dbReference type="SUPFAM" id="SSF52922">
    <property type="entry name" value="TK C-terminal domain-like"/>
    <property type="match status" value="1"/>
</dbReference>
<dbReference type="GO" id="GO:0000287">
    <property type="term" value="F:magnesium ion binding"/>
    <property type="evidence" value="ECO:0007669"/>
    <property type="project" value="UniProtKB-ARBA"/>
</dbReference>
<evidence type="ECO:0000313" key="5">
    <source>
        <dbReference type="EMBL" id="ACV80398.1"/>
    </source>
</evidence>
<keyword evidence="6" id="KW-1185">Reference proteome</keyword>
<dbReference type="Gene3D" id="3.40.50.920">
    <property type="match status" value="1"/>
</dbReference>
<dbReference type="HOGENOM" id="CLU_012907_1_0_11"/>
<proteinExistence type="predicted"/>
<dbReference type="CDD" id="cd07036">
    <property type="entry name" value="TPP_PYR_E1-PDHc-beta_like"/>
    <property type="match status" value="1"/>
</dbReference>
<dbReference type="InterPro" id="IPR005475">
    <property type="entry name" value="Transketolase-like_Pyr-bd"/>
</dbReference>
<dbReference type="Pfam" id="PF02780">
    <property type="entry name" value="Transketolase_C"/>
    <property type="match status" value="1"/>
</dbReference>
<dbReference type="SUPFAM" id="SSF52518">
    <property type="entry name" value="Thiamin diphosphate-binding fold (THDP-binding)"/>
    <property type="match status" value="1"/>
</dbReference>
<gene>
    <name evidence="5" type="ordered locus">Namu_4109</name>
</gene>